<evidence type="ECO:0000313" key="12">
    <source>
        <dbReference type="EMBL" id="OUM88056.1"/>
    </source>
</evidence>
<dbReference type="AlphaFoldDB" id="A0A1Y3PPL1"/>
<dbReference type="Proteomes" id="UP000196475">
    <property type="component" value="Unassembled WGS sequence"/>
</dbReference>
<evidence type="ECO:0000256" key="8">
    <source>
        <dbReference type="PROSITE-ProRule" id="PRU00169"/>
    </source>
</evidence>
<dbReference type="FunFam" id="1.10.10.10:FF:000005">
    <property type="entry name" value="Two-component system response regulator"/>
    <property type="match status" value="1"/>
</dbReference>
<dbReference type="GO" id="GO:0006355">
    <property type="term" value="P:regulation of DNA-templated transcription"/>
    <property type="evidence" value="ECO:0007669"/>
    <property type="project" value="InterPro"/>
</dbReference>
<dbReference type="FunFam" id="3.40.50.2300:FF:000001">
    <property type="entry name" value="DNA-binding response regulator PhoB"/>
    <property type="match status" value="1"/>
</dbReference>
<feature type="domain" description="Response regulatory" evidence="10">
    <location>
        <begin position="5"/>
        <end position="118"/>
    </location>
</feature>
<dbReference type="Pfam" id="PF00486">
    <property type="entry name" value="Trans_reg_C"/>
    <property type="match status" value="1"/>
</dbReference>
<feature type="DNA-binding region" description="OmpR/PhoB-type" evidence="9">
    <location>
        <begin position="134"/>
        <end position="232"/>
    </location>
</feature>
<gene>
    <name evidence="12" type="ORF">BAA01_13635</name>
</gene>
<proteinExistence type="predicted"/>
<dbReference type="CDD" id="cd00383">
    <property type="entry name" value="trans_reg_C"/>
    <property type="match status" value="1"/>
</dbReference>
<accession>A0A1Y3PPL1</accession>
<evidence type="ECO:0000256" key="1">
    <source>
        <dbReference type="ARBA" id="ARBA00004496"/>
    </source>
</evidence>
<dbReference type="InterPro" id="IPR001867">
    <property type="entry name" value="OmpR/PhoB-type_DNA-bd"/>
</dbReference>
<evidence type="ECO:0000256" key="5">
    <source>
        <dbReference type="ARBA" id="ARBA00023015"/>
    </source>
</evidence>
<feature type="domain" description="OmpR/PhoB-type" evidence="11">
    <location>
        <begin position="134"/>
        <end position="232"/>
    </location>
</feature>
<dbReference type="Gene3D" id="3.40.50.2300">
    <property type="match status" value="1"/>
</dbReference>
<keyword evidence="7" id="KW-0804">Transcription</keyword>
<dbReference type="Pfam" id="PF00072">
    <property type="entry name" value="Response_reg"/>
    <property type="match status" value="1"/>
</dbReference>
<dbReference type="GO" id="GO:0005829">
    <property type="term" value="C:cytosol"/>
    <property type="evidence" value="ECO:0007669"/>
    <property type="project" value="TreeGrafter"/>
</dbReference>
<organism evidence="12 13">
    <name type="scientific">Bacillus thermozeamaize</name>
    <dbReference type="NCBI Taxonomy" id="230954"/>
    <lineage>
        <taxon>Bacteria</taxon>
        <taxon>Bacillati</taxon>
        <taxon>Bacillota</taxon>
        <taxon>Bacilli</taxon>
        <taxon>Bacillales</taxon>
        <taxon>Bacillaceae</taxon>
        <taxon>Bacillus</taxon>
    </lineage>
</organism>
<keyword evidence="4" id="KW-0902">Two-component regulatory system</keyword>
<dbReference type="InterPro" id="IPR039420">
    <property type="entry name" value="WalR-like"/>
</dbReference>
<keyword evidence="3 8" id="KW-0597">Phosphoprotein</keyword>
<dbReference type="SMART" id="SM00448">
    <property type="entry name" value="REC"/>
    <property type="match status" value="1"/>
</dbReference>
<dbReference type="InterPro" id="IPR036388">
    <property type="entry name" value="WH-like_DNA-bd_sf"/>
</dbReference>
<feature type="modified residue" description="4-aspartylphosphate" evidence="8">
    <location>
        <position position="54"/>
    </location>
</feature>
<dbReference type="SMART" id="SM00862">
    <property type="entry name" value="Trans_reg_C"/>
    <property type="match status" value="1"/>
</dbReference>
<dbReference type="Gene3D" id="6.10.250.690">
    <property type="match status" value="1"/>
</dbReference>
<dbReference type="PROSITE" id="PS51755">
    <property type="entry name" value="OMPR_PHOB"/>
    <property type="match status" value="1"/>
</dbReference>
<evidence type="ECO:0000256" key="7">
    <source>
        <dbReference type="ARBA" id="ARBA00023163"/>
    </source>
</evidence>
<dbReference type="EMBL" id="LZRT01000066">
    <property type="protein sequence ID" value="OUM88056.1"/>
    <property type="molecule type" value="Genomic_DNA"/>
</dbReference>
<dbReference type="InterPro" id="IPR011006">
    <property type="entry name" value="CheY-like_superfamily"/>
</dbReference>
<dbReference type="InterPro" id="IPR016032">
    <property type="entry name" value="Sig_transdc_resp-reg_C-effctor"/>
</dbReference>
<comment type="caution">
    <text evidence="12">The sequence shown here is derived from an EMBL/GenBank/DDBJ whole genome shotgun (WGS) entry which is preliminary data.</text>
</comment>
<reference evidence="13" key="1">
    <citation type="submission" date="2016-06" db="EMBL/GenBank/DDBJ databases">
        <authorList>
            <person name="Nascimento L."/>
            <person name="Pereira R.V."/>
            <person name="Martins L.F."/>
            <person name="Quaggio R.B."/>
            <person name="Silva A.M."/>
            <person name="Setubal J.C."/>
        </authorList>
    </citation>
    <scope>NUCLEOTIDE SEQUENCE [LARGE SCALE GENOMIC DNA]</scope>
</reference>
<evidence type="ECO:0000313" key="13">
    <source>
        <dbReference type="Proteomes" id="UP000196475"/>
    </source>
</evidence>
<dbReference type="GO" id="GO:0000156">
    <property type="term" value="F:phosphorelay response regulator activity"/>
    <property type="evidence" value="ECO:0007669"/>
    <property type="project" value="TreeGrafter"/>
</dbReference>
<dbReference type="GO" id="GO:0032993">
    <property type="term" value="C:protein-DNA complex"/>
    <property type="evidence" value="ECO:0007669"/>
    <property type="project" value="TreeGrafter"/>
</dbReference>
<dbReference type="PANTHER" id="PTHR48111">
    <property type="entry name" value="REGULATOR OF RPOS"/>
    <property type="match status" value="1"/>
</dbReference>
<dbReference type="SUPFAM" id="SSF52172">
    <property type="entry name" value="CheY-like"/>
    <property type="match status" value="1"/>
</dbReference>
<evidence type="ECO:0000256" key="3">
    <source>
        <dbReference type="ARBA" id="ARBA00022553"/>
    </source>
</evidence>
<dbReference type="GO" id="GO:0000976">
    <property type="term" value="F:transcription cis-regulatory region binding"/>
    <property type="evidence" value="ECO:0007669"/>
    <property type="project" value="TreeGrafter"/>
</dbReference>
<evidence type="ECO:0000256" key="2">
    <source>
        <dbReference type="ARBA" id="ARBA00022490"/>
    </source>
</evidence>
<evidence type="ECO:0000259" key="10">
    <source>
        <dbReference type="PROSITE" id="PS50110"/>
    </source>
</evidence>
<dbReference type="CDD" id="cd17574">
    <property type="entry name" value="REC_OmpR"/>
    <property type="match status" value="1"/>
</dbReference>
<keyword evidence="5" id="KW-0805">Transcription regulation</keyword>
<evidence type="ECO:0000259" key="11">
    <source>
        <dbReference type="PROSITE" id="PS51755"/>
    </source>
</evidence>
<evidence type="ECO:0000256" key="9">
    <source>
        <dbReference type="PROSITE-ProRule" id="PRU01091"/>
    </source>
</evidence>
<name>A0A1Y3PPL1_9BACI</name>
<sequence length="233" mass="26577">MGRETILVVDDDLKITALLRRVLAADDYQVRTANDGQSGLAMALDEEVDLVVLDVMLPGVSGWEICRLIRQKRSVPILMLTAKGQVEDKVKGLDSGADDYLVKPFALEEFLARVRALLRRRRTSGEAGVARQEREWLQFADLRLNRLLREAERGGRKISLTSKEYELLSCFLEHPNRVLSRDFLMERVWGYDFEGESNVLEVYIANLRQKLEESGESRLIHTVRGVGYVLREG</sequence>
<dbReference type="SUPFAM" id="SSF46894">
    <property type="entry name" value="C-terminal effector domain of the bipartite response regulators"/>
    <property type="match status" value="1"/>
</dbReference>
<evidence type="ECO:0000256" key="4">
    <source>
        <dbReference type="ARBA" id="ARBA00023012"/>
    </source>
</evidence>
<dbReference type="InterPro" id="IPR001789">
    <property type="entry name" value="Sig_transdc_resp-reg_receiver"/>
</dbReference>
<keyword evidence="2" id="KW-0963">Cytoplasm</keyword>
<protein>
    <submittedName>
        <fullName evidence="12">DNA-binding response regulator</fullName>
    </submittedName>
</protein>
<dbReference type="PANTHER" id="PTHR48111:SF22">
    <property type="entry name" value="REGULATOR OF RPOS"/>
    <property type="match status" value="1"/>
</dbReference>
<dbReference type="Gene3D" id="1.10.10.10">
    <property type="entry name" value="Winged helix-like DNA-binding domain superfamily/Winged helix DNA-binding domain"/>
    <property type="match status" value="1"/>
</dbReference>
<evidence type="ECO:0000256" key="6">
    <source>
        <dbReference type="ARBA" id="ARBA00023125"/>
    </source>
</evidence>
<keyword evidence="6 9" id="KW-0238">DNA-binding</keyword>
<comment type="subcellular location">
    <subcellularLocation>
        <location evidence="1">Cytoplasm</location>
    </subcellularLocation>
</comment>
<dbReference type="PROSITE" id="PS50110">
    <property type="entry name" value="RESPONSE_REGULATORY"/>
    <property type="match status" value="1"/>
</dbReference>